<dbReference type="InterPro" id="IPR011047">
    <property type="entry name" value="Quinoprotein_ADH-like_sf"/>
</dbReference>
<dbReference type="AlphaFoldDB" id="F3ZRC6"/>
<gene>
    <name evidence="1" type="ORF">Bcop_1743</name>
</gene>
<evidence type="ECO:0008006" key="3">
    <source>
        <dbReference type="Google" id="ProtNLM"/>
    </source>
</evidence>
<dbReference type="eggNOG" id="COG3292">
    <property type="taxonomic scope" value="Bacteria"/>
</dbReference>
<reference evidence="1 2" key="1">
    <citation type="journal article" date="2011" name="Stand. Genomic Sci.">
        <title>Non-contiguous finished genome sequence of Bacteroides coprosuis type strain (PC139).</title>
        <authorList>
            <person name="Land M."/>
            <person name="Held B."/>
            <person name="Gronow S."/>
            <person name="Abt B."/>
            <person name="Lucas S."/>
            <person name="Del Rio T.G."/>
            <person name="Nolan M."/>
            <person name="Tice H."/>
            <person name="Cheng J.F."/>
            <person name="Pitluck S."/>
            <person name="Liolios K."/>
            <person name="Pagani I."/>
            <person name="Ivanova N."/>
            <person name="Mavromatis K."/>
            <person name="Mikhailova N."/>
            <person name="Pati A."/>
            <person name="Tapia R."/>
            <person name="Han C."/>
            <person name="Goodwin L."/>
            <person name="Chen A."/>
            <person name="Palaniappan K."/>
            <person name="Hauser L."/>
            <person name="Brambilla E.M."/>
            <person name="Rohde M."/>
            <person name="Goker M."/>
            <person name="Detter J.C."/>
            <person name="Woyke T."/>
            <person name="Bristow J."/>
            <person name="Eisen J.A."/>
            <person name="Markowitz V."/>
            <person name="Hugenholtz P."/>
            <person name="Kyrpides N.C."/>
            <person name="Klenk H.P."/>
            <person name="Lapidus A."/>
        </authorList>
    </citation>
    <scope>NUCLEOTIDE SEQUENCE [LARGE SCALE GENOMIC DNA]</scope>
    <source>
        <strain evidence="1 2">DSM 18011</strain>
    </source>
</reference>
<dbReference type="PROSITE" id="PS51257">
    <property type="entry name" value="PROKAR_LIPOPROTEIN"/>
    <property type="match status" value="1"/>
</dbReference>
<dbReference type="STRING" id="679937.Bcop_1743"/>
<keyword evidence="2" id="KW-1185">Reference proteome</keyword>
<dbReference type="Gene3D" id="2.130.10.10">
    <property type="entry name" value="YVTN repeat-like/Quinoprotein amine dehydrogenase"/>
    <property type="match status" value="1"/>
</dbReference>
<accession>F3ZRC6</accession>
<proteinExistence type="predicted"/>
<evidence type="ECO:0000313" key="2">
    <source>
        <dbReference type="Proteomes" id="UP000018439"/>
    </source>
</evidence>
<sequence length="475" mass="51424">MKLSKSILFGLPLMALMGLSSCSRDKDYSCLIPNPEPENPGVECIPDAKPSLPVEADGFYMVNEGWFGHDGGSVNFFGKDGHIAYRAYSTANAGEEFGKTTAGGVMYGDNLYFTSKQGNRLVVADAKTLKKKAVLEEVGGDARFFQGINANKGYLSVSSGISILNLEDFTYTGKQIAGVSGEVGDMCQVNNTVFAAGKGKIYAIHAEKDELIETIEVKGANSVLLAKDGNVWAGAGETLYKINPATFEVEKRDIKGLGIRTNPWAWTPRAIDASATSNTLYWASGKSVIKYDIESGSSESIFTLGSEDGKNLGFYGAGLRVDPLTEDIAVIGQQGFSTFIWVYLIDNAGKEIKKYQVLNQDGKEHYWFPSMPLFLDMNKPEILVNQILVPVKETVEIDLSEKVVDADTFDAAISKVVEVKEGETLISASIENNKLIVEGLGEEGKTEITLTVNSNGCIVSKTIEVVIAEELTCKL</sequence>
<name>F3ZRC6_9BACE</name>
<dbReference type="HOGENOM" id="CLU_010906_2_0_10"/>
<organism evidence="1 2">
    <name type="scientific">Bacteroides coprosuis DSM 18011</name>
    <dbReference type="NCBI Taxonomy" id="679937"/>
    <lineage>
        <taxon>Bacteria</taxon>
        <taxon>Pseudomonadati</taxon>
        <taxon>Bacteroidota</taxon>
        <taxon>Bacteroidia</taxon>
        <taxon>Bacteroidales</taxon>
        <taxon>Bacteroidaceae</taxon>
        <taxon>Bacteroides</taxon>
    </lineage>
</organism>
<dbReference type="Pfam" id="PF16819">
    <property type="entry name" value="DUF5074"/>
    <property type="match status" value="1"/>
</dbReference>
<protein>
    <recommendedName>
        <fullName evidence="3">DUF5074 domain-containing protein</fullName>
    </recommendedName>
</protein>
<dbReference type="OrthoDB" id="1041092at2"/>
<dbReference type="EMBL" id="CM001167">
    <property type="protein sequence ID" value="EGJ71934.1"/>
    <property type="molecule type" value="Genomic_DNA"/>
</dbReference>
<evidence type="ECO:0000313" key="1">
    <source>
        <dbReference type="EMBL" id="EGJ71934.1"/>
    </source>
</evidence>
<dbReference type="SUPFAM" id="SSF50998">
    <property type="entry name" value="Quinoprotein alcohol dehydrogenase-like"/>
    <property type="match status" value="1"/>
</dbReference>
<dbReference type="InterPro" id="IPR015943">
    <property type="entry name" value="WD40/YVTN_repeat-like_dom_sf"/>
</dbReference>
<dbReference type="Proteomes" id="UP000018439">
    <property type="component" value="Chromosome"/>
</dbReference>
<dbReference type="InterPro" id="IPR031815">
    <property type="entry name" value="DUF5074"/>
</dbReference>